<comment type="caution">
    <text evidence="3">The sequence shown here is derived from an EMBL/GenBank/DDBJ whole genome shotgun (WGS) entry which is preliminary data.</text>
</comment>
<evidence type="ECO:0000313" key="4">
    <source>
        <dbReference type="Proteomes" id="UP000278907"/>
    </source>
</evidence>
<feature type="chain" id="PRO_5045856355" description="Hint domain-containing protein" evidence="2">
    <location>
        <begin position="25"/>
        <end position="385"/>
    </location>
</feature>
<feature type="region of interest" description="Disordered" evidence="1">
    <location>
        <begin position="244"/>
        <end position="268"/>
    </location>
</feature>
<keyword evidence="4" id="KW-1185">Reference proteome</keyword>
<dbReference type="InterPro" id="IPR036844">
    <property type="entry name" value="Hint_dom_sf"/>
</dbReference>
<dbReference type="Gene3D" id="2.170.16.10">
    <property type="entry name" value="Hedgehog/Intein (Hint) domain"/>
    <property type="match status" value="1"/>
</dbReference>
<evidence type="ECO:0000256" key="1">
    <source>
        <dbReference type="SAM" id="MobiDB-lite"/>
    </source>
</evidence>
<accession>A0ABX9QJT4</accession>
<reference evidence="3 4" key="1">
    <citation type="submission" date="2018-09" db="EMBL/GenBank/DDBJ databases">
        <authorList>
            <person name="Livingstone P.G."/>
            <person name="Whitworth D.E."/>
        </authorList>
    </citation>
    <scope>NUCLEOTIDE SEQUENCE [LARGE SCALE GENOMIC DNA]</scope>
    <source>
        <strain evidence="3 4">CA031B</strain>
    </source>
</reference>
<feature type="signal peptide" evidence="2">
    <location>
        <begin position="1"/>
        <end position="24"/>
    </location>
</feature>
<protein>
    <recommendedName>
        <fullName evidence="5">Hint domain-containing protein</fullName>
    </recommendedName>
</protein>
<organism evidence="3 4">
    <name type="scientific">Corallococcus praedator</name>
    <dbReference type="NCBI Taxonomy" id="2316724"/>
    <lineage>
        <taxon>Bacteria</taxon>
        <taxon>Pseudomonadati</taxon>
        <taxon>Myxococcota</taxon>
        <taxon>Myxococcia</taxon>
        <taxon>Myxococcales</taxon>
        <taxon>Cystobacterineae</taxon>
        <taxon>Myxococcaceae</taxon>
        <taxon>Corallococcus</taxon>
    </lineage>
</organism>
<evidence type="ECO:0000313" key="3">
    <source>
        <dbReference type="EMBL" id="RKI09847.1"/>
    </source>
</evidence>
<dbReference type="EMBL" id="RAWI01000083">
    <property type="protein sequence ID" value="RKI09847.1"/>
    <property type="molecule type" value="Genomic_DNA"/>
</dbReference>
<evidence type="ECO:0000256" key="2">
    <source>
        <dbReference type="SAM" id="SignalP"/>
    </source>
</evidence>
<evidence type="ECO:0008006" key="5">
    <source>
        <dbReference type="Google" id="ProtNLM"/>
    </source>
</evidence>
<dbReference type="RefSeq" id="WP_120533181.1">
    <property type="nucleotide sequence ID" value="NZ_RAWI01000083.1"/>
</dbReference>
<keyword evidence="2" id="KW-0732">Signal</keyword>
<dbReference type="Proteomes" id="UP000278907">
    <property type="component" value="Unassembled WGS sequence"/>
</dbReference>
<name>A0ABX9QJT4_9BACT</name>
<proteinExistence type="predicted"/>
<gene>
    <name evidence="3" type="ORF">D7Y13_13730</name>
</gene>
<sequence length="385" mass="42246">MRSPRLAQVLKLLVVGLLPSFAQAQDVQQARCNSDALTPEQAIARSEWARRCGLLRNTWGANAWVASTAAFDTSFAWAKEYRESDTSHAYTGNTHHYNVNYYYARSLYEATPMFTVFQETSGSTAGYWKWSHTSPLARPLFPTFESINVAGSGTQLYPHPTNTNDCRLFSTPTGTSPWVTLTRYTVCDDGPVYSMNAQGGGTAGEEIIREGCYTVTETVEKPFYVVAYCEAGCHPGDQLLGSSTGEAALGENPPRRINPVSSDTPDPGDGEHVVYELTTESGDLLRVPAGHPVLTSEGRRVKAESLLLGDALLRRGGTPDRIVTVKQTLYFAKVHDVRPMSHDAVSDLLLTEGYRVGPARVQKENAEQLNRALRQQAIPAEVLPE</sequence>
<dbReference type="SUPFAM" id="SSF51294">
    <property type="entry name" value="Hedgehog/intein (Hint) domain"/>
    <property type="match status" value="1"/>
</dbReference>